<feature type="domain" description="HTH marR-type" evidence="2">
    <location>
        <begin position="23"/>
        <end position="159"/>
    </location>
</feature>
<evidence type="ECO:0000313" key="4">
    <source>
        <dbReference type="Proteomes" id="UP000321154"/>
    </source>
</evidence>
<sequence length="170" mass="17989">MPMTDVSPQPAPGPSPLLDAGGQVDVTAAISAFGRLEQSNTAVIKLVASQLGLGVTDIRALVYLSSHTEVTPKSLTEHVDLSTGATTSLIDRLDTAGYVRRVAHPTDRRSTLLELAPLGRTAVADVTQFYRVAFREALDPRFLDFVAAALNSLSDSLRNRSGSGLDDVAS</sequence>
<comment type="caution">
    <text evidence="3">The sequence shown here is derived from an EMBL/GenBank/DDBJ whole genome shotgun (WGS) entry which is preliminary data.</text>
</comment>
<dbReference type="InterPro" id="IPR039422">
    <property type="entry name" value="MarR/SlyA-like"/>
</dbReference>
<organism evidence="3 4">
    <name type="scientific">Frigoribacterium faeni</name>
    <dbReference type="NCBI Taxonomy" id="145483"/>
    <lineage>
        <taxon>Bacteria</taxon>
        <taxon>Bacillati</taxon>
        <taxon>Actinomycetota</taxon>
        <taxon>Actinomycetes</taxon>
        <taxon>Micrococcales</taxon>
        <taxon>Microbacteriaceae</taxon>
        <taxon>Frigoribacterium</taxon>
    </lineage>
</organism>
<dbReference type="PROSITE" id="PS50995">
    <property type="entry name" value="HTH_MARR_2"/>
    <property type="match status" value="1"/>
</dbReference>
<dbReference type="Proteomes" id="UP000321154">
    <property type="component" value="Unassembled WGS sequence"/>
</dbReference>
<dbReference type="InterPro" id="IPR036388">
    <property type="entry name" value="WH-like_DNA-bd_sf"/>
</dbReference>
<accession>A0ABQ0USS1</accession>
<dbReference type="InterPro" id="IPR036390">
    <property type="entry name" value="WH_DNA-bd_sf"/>
</dbReference>
<feature type="region of interest" description="Disordered" evidence="1">
    <location>
        <begin position="1"/>
        <end position="20"/>
    </location>
</feature>
<proteinExistence type="predicted"/>
<keyword evidence="4" id="KW-1185">Reference proteome</keyword>
<evidence type="ECO:0000313" key="3">
    <source>
        <dbReference type="EMBL" id="GEK84494.1"/>
    </source>
</evidence>
<dbReference type="SUPFAM" id="SSF46785">
    <property type="entry name" value="Winged helix' DNA-binding domain"/>
    <property type="match status" value="1"/>
</dbReference>
<dbReference type="PANTHER" id="PTHR33164:SF106">
    <property type="entry name" value="TRANSCRIPTIONAL REGULATORY PROTEIN"/>
    <property type="match status" value="1"/>
</dbReference>
<dbReference type="PANTHER" id="PTHR33164">
    <property type="entry name" value="TRANSCRIPTIONAL REGULATOR, MARR FAMILY"/>
    <property type="match status" value="1"/>
</dbReference>
<dbReference type="Pfam" id="PF12802">
    <property type="entry name" value="MarR_2"/>
    <property type="match status" value="1"/>
</dbReference>
<dbReference type="SMART" id="SM00347">
    <property type="entry name" value="HTH_MARR"/>
    <property type="match status" value="1"/>
</dbReference>
<reference evidence="3 4" key="1">
    <citation type="submission" date="2019-07" db="EMBL/GenBank/DDBJ databases">
        <title>Whole genome shotgun sequence of Frigoribacterium faeni NBRC 103066.</title>
        <authorList>
            <person name="Hosoyama A."/>
            <person name="Uohara A."/>
            <person name="Ohji S."/>
            <person name="Ichikawa N."/>
        </authorList>
    </citation>
    <scope>NUCLEOTIDE SEQUENCE [LARGE SCALE GENOMIC DNA]</scope>
    <source>
        <strain evidence="3 4">NBRC 103066</strain>
    </source>
</reference>
<protein>
    <recommendedName>
        <fullName evidence="2">HTH marR-type domain-containing protein</fullName>
    </recommendedName>
</protein>
<evidence type="ECO:0000256" key="1">
    <source>
        <dbReference type="SAM" id="MobiDB-lite"/>
    </source>
</evidence>
<gene>
    <name evidence="3" type="ORF">FFA01_28030</name>
</gene>
<evidence type="ECO:0000259" key="2">
    <source>
        <dbReference type="PROSITE" id="PS50995"/>
    </source>
</evidence>
<dbReference type="Gene3D" id="1.10.10.10">
    <property type="entry name" value="Winged helix-like DNA-binding domain superfamily/Winged helix DNA-binding domain"/>
    <property type="match status" value="1"/>
</dbReference>
<dbReference type="EMBL" id="BJUV01000040">
    <property type="protein sequence ID" value="GEK84494.1"/>
    <property type="molecule type" value="Genomic_DNA"/>
</dbReference>
<dbReference type="InterPro" id="IPR000835">
    <property type="entry name" value="HTH_MarR-typ"/>
</dbReference>
<name>A0ABQ0USS1_9MICO</name>